<accession>A0A8H7J1A7</accession>
<name>A0A8H7J1A7_9PLEO</name>
<dbReference type="AlphaFoldDB" id="A0A8H7J1A7"/>
<evidence type="ECO:0000313" key="3">
    <source>
        <dbReference type="Proteomes" id="UP000651452"/>
    </source>
</evidence>
<reference evidence="2" key="2">
    <citation type="submission" date="2020-09" db="EMBL/GenBank/DDBJ databases">
        <title>Reference genome assembly for Australian Ascochyta lentis isolate Al4.</title>
        <authorList>
            <person name="Lee R.C."/>
            <person name="Farfan-Caceres L.M."/>
            <person name="Debler J.W."/>
            <person name="Williams A.H."/>
            <person name="Henares B.M."/>
        </authorList>
    </citation>
    <scope>NUCLEOTIDE SEQUENCE</scope>
    <source>
        <strain evidence="2">Al4</strain>
    </source>
</reference>
<comment type="caution">
    <text evidence="2">The sequence shown here is derived from an EMBL/GenBank/DDBJ whole genome shotgun (WGS) entry which is preliminary data.</text>
</comment>
<keyword evidence="1" id="KW-0732">Signal</keyword>
<reference evidence="2" key="1">
    <citation type="submission" date="2018-12" db="EMBL/GenBank/DDBJ databases">
        <authorList>
            <person name="Syme R.A."/>
            <person name="Farfan-Caceres L."/>
            <person name="Lichtenzveig J."/>
        </authorList>
    </citation>
    <scope>NUCLEOTIDE SEQUENCE</scope>
    <source>
        <strain evidence="2">Al4</strain>
    </source>
</reference>
<feature type="chain" id="PRO_5034536547" evidence="1">
    <location>
        <begin position="20"/>
        <end position="272"/>
    </location>
</feature>
<organism evidence="2 3">
    <name type="scientific">Ascochyta lentis</name>
    <dbReference type="NCBI Taxonomy" id="205686"/>
    <lineage>
        <taxon>Eukaryota</taxon>
        <taxon>Fungi</taxon>
        <taxon>Dikarya</taxon>
        <taxon>Ascomycota</taxon>
        <taxon>Pezizomycotina</taxon>
        <taxon>Dothideomycetes</taxon>
        <taxon>Pleosporomycetidae</taxon>
        <taxon>Pleosporales</taxon>
        <taxon>Pleosporineae</taxon>
        <taxon>Didymellaceae</taxon>
        <taxon>Ascochyta</taxon>
    </lineage>
</organism>
<feature type="signal peptide" evidence="1">
    <location>
        <begin position="1"/>
        <end position="19"/>
    </location>
</feature>
<sequence>MLSYFNLLLLAAALPQVLCSAIPAEEARDESGIPQEFIDQVMASFTTNEDGHIVAKAELHKSSLLSRSLEKRARPSDQRCGQNTWAARYCMSDIGPREWHDRCLQPNGATTWVGGICPEFTYCSEELDGDGDDVIICTSSTPPREDNTGSTARGRRQYGFRTIQPIANVASSQRLSSILLRLGINSGSVSGHLRSTDRKFVIAPQNTLTANLRGKVLNLCRSSTNQSLSSFFKNSRTCGPTTDHNFVNGDTVDFSYGLSPTQSGILFYNISP</sequence>
<gene>
    <name evidence="2" type="ORF">EKO04_006702</name>
</gene>
<protein>
    <submittedName>
        <fullName evidence="2">Uncharacterized protein</fullName>
    </submittedName>
</protein>
<evidence type="ECO:0000256" key="1">
    <source>
        <dbReference type="SAM" id="SignalP"/>
    </source>
</evidence>
<proteinExistence type="predicted"/>
<dbReference type="Proteomes" id="UP000651452">
    <property type="component" value="Unassembled WGS sequence"/>
</dbReference>
<dbReference type="OrthoDB" id="3921300at2759"/>
<dbReference type="EMBL" id="RZGK01000012">
    <property type="protein sequence ID" value="KAF9694994.1"/>
    <property type="molecule type" value="Genomic_DNA"/>
</dbReference>
<keyword evidence="3" id="KW-1185">Reference proteome</keyword>
<evidence type="ECO:0000313" key="2">
    <source>
        <dbReference type="EMBL" id="KAF9694994.1"/>
    </source>
</evidence>